<gene>
    <name evidence="1" type="ordered locus">Tph_c10660</name>
</gene>
<dbReference type="Proteomes" id="UP000000467">
    <property type="component" value="Chromosome"/>
</dbReference>
<evidence type="ECO:0000313" key="1">
    <source>
        <dbReference type="EMBL" id="AFV11288.1"/>
    </source>
</evidence>
<reference evidence="1 2" key="1">
    <citation type="journal article" date="2012" name="BMC Genomics">
        <title>Genome-guided analysis of physiological and morphological traits of the fermentative acetate oxidizer Thermacetogenium phaeum.</title>
        <authorList>
            <person name="Oehler D."/>
            <person name="Poehlein A."/>
            <person name="Leimbach A."/>
            <person name="Muller N."/>
            <person name="Daniel R."/>
            <person name="Gottschalk G."/>
            <person name="Schink B."/>
        </authorList>
    </citation>
    <scope>NUCLEOTIDE SEQUENCE [LARGE SCALE GENOMIC DNA]</scope>
    <source>
        <strain evidence="2">ATCC BAA-254 / DSM 26808 / PB</strain>
    </source>
</reference>
<dbReference type="STRING" id="1089553.Tph_c10660"/>
<keyword evidence="2" id="KW-1185">Reference proteome</keyword>
<dbReference type="HOGENOM" id="CLU_2014190_0_0_9"/>
<proteinExistence type="predicted"/>
<protein>
    <submittedName>
        <fullName evidence="1">Uncharacterized protein</fullName>
    </submittedName>
</protein>
<dbReference type="EMBL" id="CP003732">
    <property type="protein sequence ID" value="AFV11288.1"/>
    <property type="molecule type" value="Genomic_DNA"/>
</dbReference>
<dbReference type="AlphaFoldDB" id="K4LEP5"/>
<evidence type="ECO:0000313" key="2">
    <source>
        <dbReference type="Proteomes" id="UP000000467"/>
    </source>
</evidence>
<name>K4LEP5_THEPS</name>
<accession>K4LEP5</accession>
<organism evidence="1 2">
    <name type="scientific">Thermacetogenium phaeum (strain ATCC BAA-254 / DSM 26808 / PB)</name>
    <dbReference type="NCBI Taxonomy" id="1089553"/>
    <lineage>
        <taxon>Bacteria</taxon>
        <taxon>Bacillati</taxon>
        <taxon>Bacillota</taxon>
        <taxon>Clostridia</taxon>
        <taxon>Thermoanaerobacterales</taxon>
        <taxon>Thermoanaerobacteraceae</taxon>
        <taxon>Thermacetogenium</taxon>
    </lineage>
</organism>
<sequence>MKVTFWPVFTLLVSGLVDLGGELQLRGGKVDVELAAVTAAAGGYRPASRPLPDIAVDLGHVAVETGDDPGVVQVLPGLFQIGPGGLQVGQDDSEVGFVAGGYQIAMVALIFGRGRLVALPAAL</sequence>
<dbReference type="KEGG" id="tpz:Tph_c10660"/>